<comment type="caution">
    <text evidence="2">The sequence shown here is derived from an EMBL/GenBank/DDBJ whole genome shotgun (WGS) entry which is preliminary data.</text>
</comment>
<feature type="region of interest" description="Disordered" evidence="1">
    <location>
        <begin position="28"/>
        <end position="50"/>
    </location>
</feature>
<dbReference type="AlphaFoldDB" id="A0AA40EJZ3"/>
<dbReference type="Proteomes" id="UP001172155">
    <property type="component" value="Unassembled WGS sequence"/>
</dbReference>
<evidence type="ECO:0000256" key="1">
    <source>
        <dbReference type="SAM" id="MobiDB-lite"/>
    </source>
</evidence>
<organism evidence="2 3">
    <name type="scientific">Schizothecium vesticola</name>
    <dbReference type="NCBI Taxonomy" id="314040"/>
    <lineage>
        <taxon>Eukaryota</taxon>
        <taxon>Fungi</taxon>
        <taxon>Dikarya</taxon>
        <taxon>Ascomycota</taxon>
        <taxon>Pezizomycotina</taxon>
        <taxon>Sordariomycetes</taxon>
        <taxon>Sordariomycetidae</taxon>
        <taxon>Sordariales</taxon>
        <taxon>Schizotheciaceae</taxon>
        <taxon>Schizothecium</taxon>
    </lineage>
</organism>
<feature type="compositionally biased region" description="Low complexity" evidence="1">
    <location>
        <begin position="361"/>
        <end position="375"/>
    </location>
</feature>
<reference evidence="2" key="1">
    <citation type="submission" date="2023-06" db="EMBL/GenBank/DDBJ databases">
        <title>Genome-scale phylogeny and comparative genomics of the fungal order Sordariales.</title>
        <authorList>
            <consortium name="Lawrence Berkeley National Laboratory"/>
            <person name="Hensen N."/>
            <person name="Bonometti L."/>
            <person name="Westerberg I."/>
            <person name="Brannstrom I.O."/>
            <person name="Guillou S."/>
            <person name="Cros-Aarteil S."/>
            <person name="Calhoun S."/>
            <person name="Haridas S."/>
            <person name="Kuo A."/>
            <person name="Mondo S."/>
            <person name="Pangilinan J."/>
            <person name="Riley R."/>
            <person name="LaButti K."/>
            <person name="Andreopoulos B."/>
            <person name="Lipzen A."/>
            <person name="Chen C."/>
            <person name="Yanf M."/>
            <person name="Daum C."/>
            <person name="Ng V."/>
            <person name="Clum A."/>
            <person name="Steindorff A."/>
            <person name="Ohm R."/>
            <person name="Martin F."/>
            <person name="Silar P."/>
            <person name="Natvig D."/>
            <person name="Lalanne C."/>
            <person name="Gautier V."/>
            <person name="Ament-velasquez S.L."/>
            <person name="Kruys A."/>
            <person name="Hutchinson M.I."/>
            <person name="Powell A.J."/>
            <person name="Barry K."/>
            <person name="Miller A.N."/>
            <person name="Grigoriev I.V."/>
            <person name="Debuchy R."/>
            <person name="Gladieux P."/>
            <person name="Thoren M.H."/>
            <person name="Johannesson H."/>
        </authorList>
    </citation>
    <scope>NUCLEOTIDE SEQUENCE</scope>
    <source>
        <strain evidence="2">SMH3187-1</strain>
    </source>
</reference>
<evidence type="ECO:0000313" key="3">
    <source>
        <dbReference type="Proteomes" id="UP001172155"/>
    </source>
</evidence>
<feature type="compositionally biased region" description="Basic residues" evidence="1">
    <location>
        <begin position="315"/>
        <end position="324"/>
    </location>
</feature>
<proteinExistence type="predicted"/>
<keyword evidence="3" id="KW-1185">Reference proteome</keyword>
<protein>
    <submittedName>
        <fullName evidence="2">Uncharacterized protein</fullName>
    </submittedName>
</protein>
<gene>
    <name evidence="2" type="ORF">B0T18DRAFT_393532</name>
</gene>
<feature type="region of interest" description="Disordered" evidence="1">
    <location>
        <begin position="304"/>
        <end position="454"/>
    </location>
</feature>
<accession>A0AA40EJZ3</accession>
<evidence type="ECO:0000313" key="2">
    <source>
        <dbReference type="EMBL" id="KAK0740783.1"/>
    </source>
</evidence>
<dbReference type="EMBL" id="JAUKUD010000006">
    <property type="protein sequence ID" value="KAK0740783.1"/>
    <property type="molecule type" value="Genomic_DNA"/>
</dbReference>
<name>A0AA40EJZ3_9PEZI</name>
<sequence length="454" mass="50963">MSRRPPGMEWCRSEGCKTEATFKTIDTHDPLDRRTPAGIRASVGGQPGRGSPNGYRLVSLYCKQHTCIHFFREEGCANKKPQHDAVCAIHARCPVLHCIQARAQYLDSKFEAVPGAVPRYMRYELCIHHGCQSEGCTSPSQERRNCCEKHQCMISGCNTIVEGKYPYCALHVKCDLKGCNMARHLLPRTKEYLRYCENHATCEADHCREIKLDYSGFCANHTCHERGCGKSSHLKPYCSEHMCAEPSCESPRPLPAKQKHKTKEKYCPLHTCREKECHEFVDDLCLFCKDHFKDVYHARGQLAVQRGSRSSLPRHPPKQPYHRGSKPENDPDTASETISDSDSDTSDSEHRKSLPPPPAAPTVATDPSPTPGSRKSSSRRQQARFGHPPVVSHTQHHPKERDQWQQTRRPPGAGAADVTVGGPGAASSRRHQQAGTPEKEKRYWPDGGGYFYLG</sequence>